<evidence type="ECO:0000313" key="2">
    <source>
        <dbReference type="EMBL" id="NDV02531.1"/>
    </source>
</evidence>
<organism evidence="2 3">
    <name type="scientific">Pseudoroseicyclus tamaricis</name>
    <dbReference type="NCBI Taxonomy" id="2705421"/>
    <lineage>
        <taxon>Bacteria</taxon>
        <taxon>Pseudomonadati</taxon>
        <taxon>Pseudomonadota</taxon>
        <taxon>Alphaproteobacteria</taxon>
        <taxon>Rhodobacterales</taxon>
        <taxon>Paracoccaceae</taxon>
        <taxon>Pseudoroseicyclus</taxon>
    </lineage>
</organism>
<reference evidence="2 3" key="1">
    <citation type="submission" date="2020-02" db="EMBL/GenBank/DDBJ databases">
        <title>Pseudoroseicyclus tamarix, sp. nov., isolated from offshore sediment of a Tamarix chinensis forest.</title>
        <authorList>
            <person name="Gai Y."/>
        </authorList>
    </citation>
    <scope>NUCLEOTIDE SEQUENCE [LARGE SCALE GENOMIC DNA]</scope>
    <source>
        <strain evidence="2 3">CLL3-39</strain>
    </source>
</reference>
<evidence type="ECO:0008006" key="4">
    <source>
        <dbReference type="Google" id="ProtNLM"/>
    </source>
</evidence>
<keyword evidence="3" id="KW-1185">Reference proteome</keyword>
<dbReference type="AlphaFoldDB" id="A0A6B2JLT5"/>
<dbReference type="Proteomes" id="UP000474757">
    <property type="component" value="Unassembled WGS sequence"/>
</dbReference>
<name>A0A6B2JLT5_9RHOB</name>
<comment type="caution">
    <text evidence="2">The sequence shown here is derived from an EMBL/GenBank/DDBJ whole genome shotgun (WGS) entry which is preliminary data.</text>
</comment>
<dbReference type="SUPFAM" id="SSF158791">
    <property type="entry name" value="MgtE N-terminal domain-like"/>
    <property type="match status" value="1"/>
</dbReference>
<protein>
    <recommendedName>
        <fullName evidence="4">Flagellar motility protein MotE (MotC chaperone)</fullName>
    </recommendedName>
</protein>
<evidence type="ECO:0000313" key="3">
    <source>
        <dbReference type="Proteomes" id="UP000474757"/>
    </source>
</evidence>
<evidence type="ECO:0000256" key="1">
    <source>
        <dbReference type="SAM" id="Coils"/>
    </source>
</evidence>
<feature type="coiled-coil region" evidence="1">
    <location>
        <begin position="75"/>
        <end position="127"/>
    </location>
</feature>
<dbReference type="EMBL" id="JAAGAB010000004">
    <property type="protein sequence ID" value="NDV02531.1"/>
    <property type="molecule type" value="Genomic_DNA"/>
</dbReference>
<accession>A0A6B2JLT5</accession>
<gene>
    <name evidence="2" type="ORF">GZA08_16295</name>
</gene>
<proteinExistence type="predicted"/>
<sequence>MAALLLCSGLLRAATGADGAIASAITSAPGGLLPVTAQAEAGPCEGTPATEELLAAFQLREDRLEAREAQVADRMQALRLAEDEVAEKLAALQEAQSSLEATLALAATAAEDDIARLTAVYENMKAEEAAALFEQMAPEFAAGFLARMNAPAAAAVMSSLEPETAHSLSVVIAGRNAAAPRE</sequence>
<keyword evidence="1" id="KW-0175">Coiled coil</keyword>